<sequence>MPKRTPKAEALRHLILNLLELTSAMESKGQEIVKPHKQTLSNWKVLTAAGCDNFTVSQIARRMGLSRQAVQKIANSLVEQGLARYVENPDHKTSPIVALTKQGHALDEAIVQDHIVWSNAFSKNFTLENLTTTAATLKELSEHLEAESKGKSRSKGRPKHG</sequence>
<dbReference type="SMART" id="SM00347">
    <property type="entry name" value="HTH_MARR"/>
    <property type="match status" value="1"/>
</dbReference>
<name>A0A7T0BW12_9BACT</name>
<dbReference type="Proteomes" id="UP000594688">
    <property type="component" value="Chromosome"/>
</dbReference>
<dbReference type="SUPFAM" id="SSF46785">
    <property type="entry name" value="Winged helix' DNA-binding domain"/>
    <property type="match status" value="1"/>
</dbReference>
<organism evidence="3 4">
    <name type="scientific">Candidatus Nitronauta litoralis</name>
    <dbReference type="NCBI Taxonomy" id="2705533"/>
    <lineage>
        <taxon>Bacteria</taxon>
        <taxon>Pseudomonadati</taxon>
        <taxon>Nitrospinota/Tectimicrobiota group</taxon>
        <taxon>Nitrospinota</taxon>
        <taxon>Nitrospinia</taxon>
        <taxon>Nitrospinales</taxon>
        <taxon>Nitrospinaceae</taxon>
        <taxon>Candidatus Nitronauta</taxon>
    </lineage>
</organism>
<dbReference type="PANTHER" id="PTHR33164:SF43">
    <property type="entry name" value="HTH-TYPE TRANSCRIPTIONAL REPRESSOR YETL"/>
    <property type="match status" value="1"/>
</dbReference>
<dbReference type="InterPro" id="IPR000835">
    <property type="entry name" value="HTH_MarR-typ"/>
</dbReference>
<dbReference type="KEGG" id="nli:G3M70_06155"/>
<evidence type="ECO:0000313" key="4">
    <source>
        <dbReference type="Proteomes" id="UP000594688"/>
    </source>
</evidence>
<feature type="domain" description="HTH marR-type" evidence="2">
    <location>
        <begin position="11"/>
        <end position="146"/>
    </location>
</feature>
<dbReference type="EMBL" id="CP048685">
    <property type="protein sequence ID" value="QPJ61492.1"/>
    <property type="molecule type" value="Genomic_DNA"/>
</dbReference>
<evidence type="ECO:0000259" key="2">
    <source>
        <dbReference type="PROSITE" id="PS50995"/>
    </source>
</evidence>
<dbReference type="GO" id="GO:0003700">
    <property type="term" value="F:DNA-binding transcription factor activity"/>
    <property type="evidence" value="ECO:0007669"/>
    <property type="project" value="InterPro"/>
</dbReference>
<dbReference type="PANTHER" id="PTHR33164">
    <property type="entry name" value="TRANSCRIPTIONAL REGULATOR, MARR FAMILY"/>
    <property type="match status" value="1"/>
</dbReference>
<dbReference type="GO" id="GO:0006950">
    <property type="term" value="P:response to stress"/>
    <property type="evidence" value="ECO:0007669"/>
    <property type="project" value="TreeGrafter"/>
</dbReference>
<dbReference type="AlphaFoldDB" id="A0A7T0BW12"/>
<dbReference type="InterPro" id="IPR036390">
    <property type="entry name" value="WH_DNA-bd_sf"/>
</dbReference>
<dbReference type="Pfam" id="PF12802">
    <property type="entry name" value="MarR_2"/>
    <property type="match status" value="1"/>
</dbReference>
<dbReference type="PROSITE" id="PS50995">
    <property type="entry name" value="HTH_MARR_2"/>
    <property type="match status" value="1"/>
</dbReference>
<gene>
    <name evidence="3" type="ORF">G3M70_06155</name>
</gene>
<evidence type="ECO:0000256" key="1">
    <source>
        <dbReference type="SAM" id="MobiDB-lite"/>
    </source>
</evidence>
<dbReference type="Gene3D" id="1.10.10.10">
    <property type="entry name" value="Winged helix-like DNA-binding domain superfamily/Winged helix DNA-binding domain"/>
    <property type="match status" value="1"/>
</dbReference>
<dbReference type="InterPro" id="IPR039422">
    <property type="entry name" value="MarR/SlyA-like"/>
</dbReference>
<dbReference type="InterPro" id="IPR036388">
    <property type="entry name" value="WH-like_DNA-bd_sf"/>
</dbReference>
<feature type="region of interest" description="Disordered" evidence="1">
    <location>
        <begin position="142"/>
        <end position="161"/>
    </location>
</feature>
<proteinExistence type="predicted"/>
<reference evidence="3 4" key="1">
    <citation type="submission" date="2020-02" db="EMBL/GenBank/DDBJ databases">
        <title>Genomic and physiological characterization of two novel Nitrospinaceae genera.</title>
        <authorList>
            <person name="Mueller A.J."/>
            <person name="Jung M.-Y."/>
            <person name="Strachan C.R."/>
            <person name="Herbold C.W."/>
            <person name="Kirkegaard R.H."/>
            <person name="Daims H."/>
        </authorList>
    </citation>
    <scope>NUCLEOTIDE SEQUENCE [LARGE SCALE GENOMIC DNA]</scope>
    <source>
        <strain evidence="3">EB</strain>
    </source>
</reference>
<evidence type="ECO:0000313" key="3">
    <source>
        <dbReference type="EMBL" id="QPJ61492.1"/>
    </source>
</evidence>
<accession>A0A7T0BW12</accession>
<protein>
    <submittedName>
        <fullName evidence="3">MarR family transcriptional regulator</fullName>
    </submittedName>
</protein>
<feature type="compositionally biased region" description="Basic residues" evidence="1">
    <location>
        <begin position="151"/>
        <end position="161"/>
    </location>
</feature>